<name>A0ACB8G226_9SAUR</name>
<proteinExistence type="predicted"/>
<evidence type="ECO:0000313" key="1">
    <source>
        <dbReference type="EMBL" id="KAH8013435.1"/>
    </source>
</evidence>
<organism evidence="1 2">
    <name type="scientific">Sphaerodactylus townsendi</name>
    <dbReference type="NCBI Taxonomy" id="933632"/>
    <lineage>
        <taxon>Eukaryota</taxon>
        <taxon>Metazoa</taxon>
        <taxon>Chordata</taxon>
        <taxon>Craniata</taxon>
        <taxon>Vertebrata</taxon>
        <taxon>Euteleostomi</taxon>
        <taxon>Lepidosauria</taxon>
        <taxon>Squamata</taxon>
        <taxon>Bifurcata</taxon>
        <taxon>Gekkota</taxon>
        <taxon>Sphaerodactylidae</taxon>
        <taxon>Sphaerodactylus</taxon>
    </lineage>
</organism>
<comment type="caution">
    <text evidence="1">The sequence shown here is derived from an EMBL/GenBank/DDBJ whole genome shotgun (WGS) entry which is preliminary data.</text>
</comment>
<sequence length="124" mass="14151">MLHADSDRTGVLAAVDATVNKAVAERFHISGFPTLKYFQDGEEKYTLPHLRTSSKIVEWLQNPQAPPPPEPTWEEKQTSVIHLAGEDFREFLKKKRHALVMFYAPLYFDAGENHAYEPEILVQG</sequence>
<keyword evidence="2" id="KW-1185">Reference proteome</keyword>
<protein>
    <submittedName>
        <fullName evidence="1">Protein disulfide-isomerase A5</fullName>
    </submittedName>
</protein>
<dbReference type="Proteomes" id="UP000827872">
    <property type="component" value="Linkage Group LG02"/>
</dbReference>
<evidence type="ECO:0000313" key="2">
    <source>
        <dbReference type="Proteomes" id="UP000827872"/>
    </source>
</evidence>
<gene>
    <name evidence="1" type="primary">PDIA5</name>
    <name evidence="1" type="ORF">K3G42_018956</name>
</gene>
<dbReference type="EMBL" id="CM037615">
    <property type="protein sequence ID" value="KAH8013435.1"/>
    <property type="molecule type" value="Genomic_DNA"/>
</dbReference>
<accession>A0ACB8G226</accession>
<reference evidence="1" key="1">
    <citation type="submission" date="2021-08" db="EMBL/GenBank/DDBJ databases">
        <title>The first chromosome-level gecko genome reveals the dynamic sex chromosomes of Neotropical dwarf geckos (Sphaerodactylidae: Sphaerodactylus).</title>
        <authorList>
            <person name="Pinto B.J."/>
            <person name="Keating S.E."/>
            <person name="Gamble T."/>
        </authorList>
    </citation>
    <scope>NUCLEOTIDE SEQUENCE</scope>
    <source>
        <strain evidence="1">TG3544</strain>
    </source>
</reference>